<dbReference type="Proteomes" id="UP000001929">
    <property type="component" value="Chromosome"/>
</dbReference>
<protein>
    <submittedName>
        <fullName evidence="9">Radical SAM</fullName>
    </submittedName>
</protein>
<dbReference type="NCBIfam" id="TIGR04337">
    <property type="entry name" value="AmmeMemoSam_rS"/>
    <property type="match status" value="1"/>
</dbReference>
<accession>Q2RX91</accession>
<proteinExistence type="predicted"/>
<dbReference type="EMBL" id="CP000230">
    <property type="protein sequence ID" value="ABC21254.1"/>
    <property type="molecule type" value="Genomic_DNA"/>
</dbReference>
<dbReference type="PATRIC" id="fig|269796.9.peg.505"/>
<dbReference type="GO" id="GO:0046872">
    <property type="term" value="F:metal ion binding"/>
    <property type="evidence" value="ECO:0007669"/>
    <property type="project" value="UniProtKB-KW"/>
</dbReference>
<dbReference type="Pfam" id="PF04055">
    <property type="entry name" value="Radical_SAM"/>
    <property type="match status" value="1"/>
</dbReference>
<evidence type="ECO:0000259" key="8">
    <source>
        <dbReference type="PROSITE" id="PS51918"/>
    </source>
</evidence>
<evidence type="ECO:0000313" key="9">
    <source>
        <dbReference type="EMBL" id="ABC21254.1"/>
    </source>
</evidence>
<dbReference type="HOGENOM" id="CLU_044176_1_0_5"/>
<dbReference type="PANTHER" id="PTHR30352">
    <property type="entry name" value="PYRUVATE FORMATE-LYASE-ACTIVATING ENZYME"/>
    <property type="match status" value="1"/>
</dbReference>
<dbReference type="InterPro" id="IPR027596">
    <property type="entry name" value="AmmeMemoSam_rS"/>
</dbReference>
<dbReference type="InterPro" id="IPR007197">
    <property type="entry name" value="rSAM"/>
</dbReference>
<keyword evidence="2" id="KW-0313">Glucose metabolism</keyword>
<feature type="binding site" evidence="7">
    <location>
        <position position="97"/>
    </location>
    <ligand>
        <name>[4Fe-4S] cluster</name>
        <dbReference type="ChEBI" id="CHEBI:49883"/>
        <note>4Fe-4S-S-AdoMet</note>
    </ligand>
</feature>
<dbReference type="RefSeq" id="WP_011388208.1">
    <property type="nucleotide sequence ID" value="NC_007643.1"/>
</dbReference>
<feature type="domain" description="Radical SAM core" evidence="8">
    <location>
        <begin position="75"/>
        <end position="290"/>
    </location>
</feature>
<dbReference type="EnsemblBacteria" id="ABC21254">
    <property type="protein sequence ID" value="ABC21254"/>
    <property type="gene ID" value="Rru_A0449"/>
</dbReference>
<evidence type="ECO:0000256" key="4">
    <source>
        <dbReference type="ARBA" id="ARBA00022723"/>
    </source>
</evidence>
<dbReference type="GO" id="GO:0003824">
    <property type="term" value="F:catalytic activity"/>
    <property type="evidence" value="ECO:0007669"/>
    <property type="project" value="InterPro"/>
</dbReference>
<gene>
    <name evidence="9" type="ordered locus">Rru_A0449</name>
</gene>
<dbReference type="SUPFAM" id="SSF102114">
    <property type="entry name" value="Radical SAM enzymes"/>
    <property type="match status" value="1"/>
</dbReference>
<dbReference type="PIRSF" id="PIRSF004869">
    <property type="entry name" value="PflX_prd"/>
    <property type="match status" value="1"/>
</dbReference>
<dbReference type="PANTHER" id="PTHR30352:SF5">
    <property type="entry name" value="PYRUVATE FORMATE-LYASE 1-ACTIVATING ENZYME"/>
    <property type="match status" value="1"/>
</dbReference>
<evidence type="ECO:0000256" key="2">
    <source>
        <dbReference type="ARBA" id="ARBA00022526"/>
    </source>
</evidence>
<dbReference type="CDD" id="cd01335">
    <property type="entry name" value="Radical_SAM"/>
    <property type="match status" value="1"/>
</dbReference>
<dbReference type="AlphaFoldDB" id="Q2RX91"/>
<keyword evidence="6 7" id="KW-0411">Iron-sulfur</keyword>
<feature type="binding site" evidence="7">
    <location>
        <position position="94"/>
    </location>
    <ligand>
        <name>[4Fe-4S] cluster</name>
        <dbReference type="ChEBI" id="CHEBI:49883"/>
        <note>4Fe-4S-S-AdoMet</note>
    </ligand>
</feature>
<keyword evidence="5 7" id="KW-0408">Iron</keyword>
<evidence type="ECO:0000256" key="7">
    <source>
        <dbReference type="PIRSR" id="PIRSR004869-50"/>
    </source>
</evidence>
<dbReference type="PROSITE" id="PS51918">
    <property type="entry name" value="RADICAL_SAM"/>
    <property type="match status" value="1"/>
</dbReference>
<evidence type="ECO:0000256" key="5">
    <source>
        <dbReference type="ARBA" id="ARBA00023004"/>
    </source>
</evidence>
<keyword evidence="4 7" id="KW-0479">Metal-binding</keyword>
<dbReference type="SFLD" id="SFLDG01101">
    <property type="entry name" value="Uncharacterised_Radical_SAM_Su"/>
    <property type="match status" value="1"/>
</dbReference>
<dbReference type="GO" id="GO:0051539">
    <property type="term" value="F:4 iron, 4 sulfur cluster binding"/>
    <property type="evidence" value="ECO:0007669"/>
    <property type="project" value="UniProtKB-KW"/>
</dbReference>
<keyword evidence="2" id="KW-0119">Carbohydrate metabolism</keyword>
<dbReference type="InterPro" id="IPR058240">
    <property type="entry name" value="rSAM_sf"/>
</dbReference>
<dbReference type="KEGG" id="rru:Rru_A0449"/>
<keyword evidence="1" id="KW-0004">4Fe-4S</keyword>
<dbReference type="GO" id="GO:0006006">
    <property type="term" value="P:glucose metabolic process"/>
    <property type="evidence" value="ECO:0007669"/>
    <property type="project" value="UniProtKB-KW"/>
</dbReference>
<organism evidence="9 10">
    <name type="scientific">Rhodospirillum rubrum (strain ATCC 11170 / ATH 1.1.1 / DSM 467 / LMG 4362 / NCIMB 8255 / S1)</name>
    <dbReference type="NCBI Taxonomy" id="269796"/>
    <lineage>
        <taxon>Bacteria</taxon>
        <taxon>Pseudomonadati</taxon>
        <taxon>Pseudomonadota</taxon>
        <taxon>Alphaproteobacteria</taxon>
        <taxon>Rhodospirillales</taxon>
        <taxon>Rhodospirillaceae</taxon>
        <taxon>Rhodospirillum</taxon>
    </lineage>
</organism>
<dbReference type="eggNOG" id="COG1180">
    <property type="taxonomic scope" value="Bacteria"/>
</dbReference>
<evidence type="ECO:0000256" key="3">
    <source>
        <dbReference type="ARBA" id="ARBA00022691"/>
    </source>
</evidence>
<evidence type="ECO:0000313" key="10">
    <source>
        <dbReference type="Proteomes" id="UP000001929"/>
    </source>
</evidence>
<name>Q2RX91_RHORT</name>
<feature type="binding site" evidence="7">
    <location>
        <position position="90"/>
    </location>
    <ligand>
        <name>[4Fe-4S] cluster</name>
        <dbReference type="ChEBI" id="CHEBI:49883"/>
        <note>4Fe-4S-S-AdoMet</note>
    </ligand>
</feature>
<dbReference type="InterPro" id="IPR013785">
    <property type="entry name" value="Aldolase_TIM"/>
</dbReference>
<dbReference type="InterPro" id="IPR034457">
    <property type="entry name" value="Organic_radical-activating"/>
</dbReference>
<evidence type="ECO:0000256" key="6">
    <source>
        <dbReference type="ARBA" id="ARBA00023014"/>
    </source>
</evidence>
<dbReference type="SFLD" id="SFLDS00029">
    <property type="entry name" value="Radical_SAM"/>
    <property type="match status" value="1"/>
</dbReference>
<dbReference type="PhylomeDB" id="Q2RX91"/>
<evidence type="ECO:0000256" key="1">
    <source>
        <dbReference type="ARBA" id="ARBA00022485"/>
    </source>
</evidence>
<reference evidence="9 10" key="1">
    <citation type="journal article" date="2011" name="Stand. Genomic Sci.">
        <title>Complete genome sequence of Rhodospirillum rubrum type strain (S1).</title>
        <authorList>
            <person name="Munk A.C."/>
            <person name="Copeland A."/>
            <person name="Lucas S."/>
            <person name="Lapidus A."/>
            <person name="Del Rio T.G."/>
            <person name="Barry K."/>
            <person name="Detter J.C."/>
            <person name="Hammon N."/>
            <person name="Israni S."/>
            <person name="Pitluck S."/>
            <person name="Brettin T."/>
            <person name="Bruce D."/>
            <person name="Han C."/>
            <person name="Tapia R."/>
            <person name="Gilna P."/>
            <person name="Schmutz J."/>
            <person name="Larimer F."/>
            <person name="Land M."/>
            <person name="Kyrpides N.C."/>
            <person name="Mavromatis K."/>
            <person name="Richardson P."/>
            <person name="Rohde M."/>
            <person name="Goker M."/>
            <person name="Klenk H.P."/>
            <person name="Zhang Y."/>
            <person name="Roberts G.P."/>
            <person name="Reslewic S."/>
            <person name="Schwartz D.C."/>
        </authorList>
    </citation>
    <scope>NUCLEOTIDE SEQUENCE [LARGE SCALE GENOMIC DNA]</scope>
    <source>
        <strain evidence="10">ATCC 11170 / ATH 1.1.1 / DSM 467 / LMG 4362 / NCIMB 8255 / S1</strain>
    </source>
</reference>
<dbReference type="STRING" id="269796.Rru_A0449"/>
<keyword evidence="10" id="KW-1185">Reference proteome</keyword>
<keyword evidence="3 7" id="KW-0949">S-adenosyl-L-methionine</keyword>
<dbReference type="Gene3D" id="3.20.20.70">
    <property type="entry name" value="Aldolase class I"/>
    <property type="match status" value="1"/>
</dbReference>
<dbReference type="InterPro" id="IPR016431">
    <property type="entry name" value="Pyrv-formate_lyase-activ_prd"/>
</dbReference>
<sequence length="370" mass="38978">MDKDWGDAIRPARYWHRQGADHAVCDLCPRHCRLGPGQRGLCFVRANIEGVMVLTGAGRSSGFCVDPIEKKPLAHFLPGTPVLSFGGAGCNLTCAGCQNWRLSRARSMDRLGGTTSPRAIADLALGLGCRSVAFTYNDPVIACEEVIDVALACRDRGLRTVAVTAGYIDPAPARDFFAVMDAANVDLKAFREDGYRKLTSAHLGPVLETLRFLAGEAAVWLEITTLLIPGRNDGDEELADLVAFVAADLGREVPLHFTAFHPDHRLSALPATPAATLLRAREIARAAGLAHVYLGNLPAGALGGAEDGETTLCVGCGAPLIGRRGYAITGWALDDSGHCLGCGRALAGVIEGPPGTWGPRRLPVPGVASG</sequence>
<comment type="cofactor">
    <cofactor evidence="7">
        <name>[4Fe-4S] cluster</name>
        <dbReference type="ChEBI" id="CHEBI:49883"/>
    </cofactor>
    <text evidence="7">Binds 1 [4Fe-4S] cluster. The cluster is coordinated with 3 cysteines and an exchangeable S-adenosyl-L-methionine.</text>
</comment>